<dbReference type="Pfam" id="PF01055">
    <property type="entry name" value="Glyco_hydro_31_2nd"/>
    <property type="match status" value="1"/>
</dbReference>
<dbReference type="PANTHER" id="PTHR22762:SF104">
    <property type="entry name" value="P-TYPE DOMAIN-CONTAINING PROTEIN"/>
    <property type="match status" value="1"/>
</dbReference>
<evidence type="ECO:0000313" key="12">
    <source>
        <dbReference type="Proteomes" id="UP001460270"/>
    </source>
</evidence>
<dbReference type="InterPro" id="IPR000519">
    <property type="entry name" value="P_trefoil_dom"/>
</dbReference>
<dbReference type="GO" id="GO:0004558">
    <property type="term" value="F:alpha-1,4-glucosidase activity"/>
    <property type="evidence" value="ECO:0007669"/>
    <property type="project" value="TreeGrafter"/>
</dbReference>
<evidence type="ECO:0000256" key="6">
    <source>
        <dbReference type="ARBA" id="ARBA00023295"/>
    </source>
</evidence>
<dbReference type="SUPFAM" id="SSF74650">
    <property type="entry name" value="Galactose mutarotase-like"/>
    <property type="match status" value="1"/>
</dbReference>
<dbReference type="EMBL" id="JBBPFD010000004">
    <property type="protein sequence ID" value="KAK7929600.1"/>
    <property type="molecule type" value="Genomic_DNA"/>
</dbReference>
<dbReference type="CDD" id="cd06602">
    <property type="entry name" value="GH31_MGAM_SI_GAA"/>
    <property type="match status" value="1"/>
</dbReference>
<dbReference type="AlphaFoldDB" id="A0AAW0PIV2"/>
<dbReference type="PANTHER" id="PTHR22762">
    <property type="entry name" value="ALPHA-GLUCOSIDASE"/>
    <property type="match status" value="1"/>
</dbReference>
<keyword evidence="3 7" id="KW-0378">Hydrolase</keyword>
<feature type="domain" description="Glycoside hydrolase family 31 TIM barrel" evidence="9">
    <location>
        <begin position="501"/>
        <end position="762"/>
    </location>
</feature>
<dbReference type="PROSITE" id="PS00129">
    <property type="entry name" value="GLYCOSYL_HYDROL_F31_1"/>
    <property type="match status" value="1"/>
</dbReference>
<keyword evidence="5" id="KW-0325">Glycoprotein</keyword>
<dbReference type="InterPro" id="IPR013780">
    <property type="entry name" value="Glyco_hydro_b"/>
</dbReference>
<evidence type="ECO:0000256" key="1">
    <source>
        <dbReference type="ARBA" id="ARBA00004370"/>
    </source>
</evidence>
<protein>
    <recommendedName>
        <fullName evidence="13">P-type domain-containing protein</fullName>
    </recommendedName>
</protein>
<dbReference type="GO" id="GO:0016020">
    <property type="term" value="C:membrane"/>
    <property type="evidence" value="ECO:0007669"/>
    <property type="project" value="UniProtKB-SubCell"/>
</dbReference>
<feature type="compositionally biased region" description="Basic and acidic residues" evidence="8">
    <location>
        <begin position="32"/>
        <end position="43"/>
    </location>
</feature>
<keyword evidence="12" id="KW-1185">Reference proteome</keyword>
<dbReference type="Gene3D" id="3.20.20.80">
    <property type="entry name" value="Glycosidases"/>
    <property type="match status" value="1"/>
</dbReference>
<evidence type="ECO:0000259" key="10">
    <source>
        <dbReference type="Pfam" id="PF21365"/>
    </source>
</evidence>
<feature type="domain" description="Glycosyl hydrolase family 31 C-terminal" evidence="10">
    <location>
        <begin position="802"/>
        <end position="889"/>
    </location>
</feature>
<dbReference type="InterPro" id="IPR048395">
    <property type="entry name" value="Glyco_hydro_31_C"/>
</dbReference>
<dbReference type="InterPro" id="IPR011013">
    <property type="entry name" value="Gal_mutarotase_sf_dom"/>
</dbReference>
<evidence type="ECO:0000256" key="3">
    <source>
        <dbReference type="ARBA" id="ARBA00022801"/>
    </source>
</evidence>
<keyword evidence="4" id="KW-0472">Membrane</keyword>
<dbReference type="InterPro" id="IPR000322">
    <property type="entry name" value="Glyco_hydro_31_TIM"/>
</dbReference>
<dbReference type="CDD" id="cd00111">
    <property type="entry name" value="Trefoil"/>
    <property type="match status" value="1"/>
</dbReference>
<evidence type="ECO:0000313" key="11">
    <source>
        <dbReference type="EMBL" id="KAK7929600.1"/>
    </source>
</evidence>
<dbReference type="GO" id="GO:0005975">
    <property type="term" value="P:carbohydrate metabolic process"/>
    <property type="evidence" value="ECO:0007669"/>
    <property type="project" value="InterPro"/>
</dbReference>
<reference evidence="12" key="1">
    <citation type="submission" date="2024-04" db="EMBL/GenBank/DDBJ databases">
        <title>Salinicola lusitanus LLJ914,a marine bacterium isolated from the Okinawa Trough.</title>
        <authorList>
            <person name="Li J."/>
        </authorList>
    </citation>
    <scope>NUCLEOTIDE SEQUENCE [LARGE SCALE GENOMIC DNA]</scope>
</reference>
<proteinExistence type="inferred from homology"/>
<evidence type="ECO:0000256" key="2">
    <source>
        <dbReference type="ARBA" id="ARBA00007806"/>
    </source>
</evidence>
<dbReference type="Gene3D" id="2.60.40.1180">
    <property type="entry name" value="Golgi alpha-mannosidase II"/>
    <property type="match status" value="2"/>
</dbReference>
<dbReference type="CDD" id="cd14752">
    <property type="entry name" value="GH31_N"/>
    <property type="match status" value="1"/>
</dbReference>
<feature type="compositionally biased region" description="Polar residues" evidence="8">
    <location>
        <begin position="912"/>
        <end position="921"/>
    </location>
</feature>
<feature type="compositionally biased region" description="Polar residues" evidence="8">
    <location>
        <begin position="45"/>
        <end position="57"/>
    </location>
</feature>
<keyword evidence="6 7" id="KW-0326">Glycosidase</keyword>
<feature type="region of interest" description="Disordered" evidence="8">
    <location>
        <begin position="1"/>
        <end position="57"/>
    </location>
</feature>
<comment type="similarity">
    <text evidence="2 7">Belongs to the glycosyl hydrolase 31 family.</text>
</comment>
<dbReference type="Gene3D" id="2.60.40.1760">
    <property type="entry name" value="glycosyl hydrolase (family 31)"/>
    <property type="match status" value="1"/>
</dbReference>
<evidence type="ECO:0000256" key="4">
    <source>
        <dbReference type="ARBA" id="ARBA00023136"/>
    </source>
</evidence>
<evidence type="ECO:0000256" key="5">
    <source>
        <dbReference type="ARBA" id="ARBA00023180"/>
    </source>
</evidence>
<dbReference type="Proteomes" id="UP001460270">
    <property type="component" value="Unassembled WGS sequence"/>
</dbReference>
<evidence type="ECO:0008006" key="13">
    <source>
        <dbReference type="Google" id="ProtNLM"/>
    </source>
</evidence>
<evidence type="ECO:0000256" key="8">
    <source>
        <dbReference type="SAM" id="MobiDB-lite"/>
    </source>
</evidence>
<comment type="caution">
    <text evidence="11">The sequence shown here is derived from an EMBL/GenBank/DDBJ whole genome shotgun (WGS) entry which is preliminary data.</text>
</comment>
<dbReference type="FunFam" id="2.60.40.1180:FF:000001">
    <property type="entry name" value="Maltase-glucoamylase, intestinal"/>
    <property type="match status" value="1"/>
</dbReference>
<sequence length="1083" mass="120136">MTEPKSKTKSRSSPSTLEIRTRPSPNASETEVTARPRRSERLPKINTSSVRNNVASPKSKSFTKCASVSEHSYTRLCDGVNAFQVLHYTTKLTKPPNEFLAMRMVSYKRLDPEQVRFSGGAFSDERPPVYEETTAVPEAEEEVPLMRWTPRCSVTRSLLVIGCLLLYWLLTSSTAHLPPAPAPAPDRRPKATSSPLGQACALVPEAWRFDCYPERGPSAGQNGVPWCFYPPDFPSYSLVSVQPTPLGQKATLERRQKTYYPGDIMSLQLEVFEETDTRLHVKITDPSSPRYEVPITVPSATEKAQSPHYVLELSKEPFGVIVRRRSTGTVLLNTTVAPLFYADQFLQVSSSLPSAYVYGLGEHRSSFQHDVQWNTLTMWARDVPPTVTHLHITLLHSPCGQRRASYGNSLHITLLHSPCGPETCLLREKPILRCAPVLPGSGEAGLAHGFFLLNSNAMDVVLQPAPAITWRTIGGVLDFYVFLGPEPASVVQQYQEVVGRPAMPIYWALGYHLCRWGYQSSNSTWDVVRSLRNFGIPQTTWERFLDFTYDPVHFDTLPDMVKDLHANNQRYVLILDPGISSTQPPGEYWPYDEGLKRGVFIRDADGNTLIGKVWPGLTAYPDFSDEVTQQWWLENLQRFYRSVPFDGLWIDMNEPSNFLDGSTNGCPDNQMENPPYTPGVLGGLLRSKTVCASAQQKLSSHYNLHSLYGLQEASATYSALIQLLGKRPFVISRSSFPGQGQYSGHWLGDNRSTWRDMAASIAAPGPLCLQPSARDAMRSALLLRYSLFPLLYTLFHRAHAHGHTVARPLMFEFPHDPQTYGIDSQFLWGRGLLVTPVLLPGVDSVAGYFPAGRCSDVSTGRHVVSAGQNRSLSAPLDKINLHLREGSIIPTQVRVRTLTHTGRYHPHAGQDAHTQQVSSHAGQDAHTRGRYHPHAGQDAHTHGRCHPHTGQDALTHGRYHPHAGRDAHTRQVSSPHRSGRSHAAGIIPTQVRTLTHAAGIIPTQVRTLTHAAGIIPHAGQDAQHTAGIIPTQVGTLTRRPNLTLWVSSGQPLHLVCALSADGSASGELFWDDGESLHTYEEQQ</sequence>
<dbReference type="InterPro" id="IPR030458">
    <property type="entry name" value="Glyco_hydro_31_AS"/>
</dbReference>
<dbReference type="Pfam" id="PF21365">
    <property type="entry name" value="Glyco_hydro_31_3rd"/>
    <property type="match status" value="1"/>
</dbReference>
<name>A0AAW0PIV2_9GOBI</name>
<accession>A0AAW0PIV2</accession>
<organism evidence="11 12">
    <name type="scientific">Mugilogobius chulae</name>
    <name type="common">yellowstripe goby</name>
    <dbReference type="NCBI Taxonomy" id="88201"/>
    <lineage>
        <taxon>Eukaryota</taxon>
        <taxon>Metazoa</taxon>
        <taxon>Chordata</taxon>
        <taxon>Craniata</taxon>
        <taxon>Vertebrata</taxon>
        <taxon>Euteleostomi</taxon>
        <taxon>Actinopterygii</taxon>
        <taxon>Neopterygii</taxon>
        <taxon>Teleostei</taxon>
        <taxon>Neoteleostei</taxon>
        <taxon>Acanthomorphata</taxon>
        <taxon>Gobiaria</taxon>
        <taxon>Gobiiformes</taxon>
        <taxon>Gobioidei</taxon>
        <taxon>Gobiidae</taxon>
        <taxon>Gobionellinae</taxon>
        <taxon>Mugilogobius</taxon>
    </lineage>
</organism>
<dbReference type="SUPFAM" id="SSF51445">
    <property type="entry name" value="(Trans)glycosidases"/>
    <property type="match status" value="1"/>
</dbReference>
<evidence type="ECO:0000259" key="9">
    <source>
        <dbReference type="Pfam" id="PF01055"/>
    </source>
</evidence>
<comment type="subcellular location">
    <subcellularLocation>
        <location evidence="1">Membrane</location>
    </subcellularLocation>
</comment>
<dbReference type="SUPFAM" id="SSF51011">
    <property type="entry name" value="Glycosyl hydrolase domain"/>
    <property type="match status" value="1"/>
</dbReference>
<gene>
    <name evidence="11" type="ORF">WMY93_005995</name>
</gene>
<feature type="region of interest" description="Disordered" evidence="8">
    <location>
        <begin position="903"/>
        <end position="986"/>
    </location>
</feature>
<dbReference type="InterPro" id="IPR017853">
    <property type="entry name" value="GH"/>
</dbReference>
<dbReference type="GO" id="GO:0030246">
    <property type="term" value="F:carbohydrate binding"/>
    <property type="evidence" value="ECO:0007669"/>
    <property type="project" value="InterPro"/>
</dbReference>
<evidence type="ECO:0000256" key="7">
    <source>
        <dbReference type="RuleBase" id="RU361185"/>
    </source>
</evidence>